<dbReference type="Proteomes" id="UP000243105">
    <property type="component" value="Unassembled WGS sequence"/>
</dbReference>
<evidence type="ECO:0000256" key="9">
    <source>
        <dbReference type="RuleBase" id="RU365022"/>
    </source>
</evidence>
<dbReference type="GO" id="GO:0004527">
    <property type="term" value="F:exonuclease activity"/>
    <property type="evidence" value="ECO:0007669"/>
    <property type="project" value="UniProtKB-KW"/>
</dbReference>
<evidence type="ECO:0000256" key="5">
    <source>
        <dbReference type="ARBA" id="ARBA00023004"/>
    </source>
</evidence>
<comment type="caution">
    <text evidence="11">The sequence shown here is derived from an EMBL/GenBank/DDBJ whole genome shotgun (WGS) entry which is preliminary data.</text>
</comment>
<keyword evidence="7 9" id="KW-0051">Antiviral defense</keyword>
<protein>
    <recommendedName>
        <fullName evidence="9">CRISPR-associated exonuclease Cas4</fullName>
        <ecNumber evidence="9">3.1.12.1</ecNumber>
    </recommendedName>
</protein>
<keyword evidence="2 9" id="KW-0479">Metal-binding</keyword>
<evidence type="ECO:0000256" key="3">
    <source>
        <dbReference type="ARBA" id="ARBA00022801"/>
    </source>
</evidence>
<evidence type="ECO:0000256" key="7">
    <source>
        <dbReference type="ARBA" id="ARBA00023118"/>
    </source>
</evidence>
<keyword evidence="5 9" id="KW-0408">Iron</keyword>
<dbReference type="InterPro" id="IPR011604">
    <property type="entry name" value="PDDEXK-like_dom_sf"/>
</dbReference>
<comment type="function">
    <text evidence="9">CRISPR (clustered regularly interspaced short palindromic repeat) is an adaptive immune system that provides protection against mobile genetic elements (viruses, transposable elements and conjugative plasmids). CRISPR clusters contain sequences complementary to antecedent mobile elements and target invading nucleic acids. CRISPR clusters are transcribed and processed into CRISPR RNA (crRNA).</text>
</comment>
<dbReference type="Pfam" id="PF01930">
    <property type="entry name" value="Cas_Cas4"/>
    <property type="match status" value="1"/>
</dbReference>
<dbReference type="PANTHER" id="PTHR37168">
    <property type="entry name" value="CRISPR-ASSOCIATED EXONUCLEASE CAS4"/>
    <property type="match status" value="1"/>
</dbReference>
<dbReference type="AlphaFoldDB" id="A0A916LIU2"/>
<dbReference type="Gene3D" id="3.90.320.10">
    <property type="match status" value="1"/>
</dbReference>
<reference evidence="11 12" key="1">
    <citation type="submission" date="2015-11" db="EMBL/GenBank/DDBJ databases">
        <authorList>
            <person name="Varghese N."/>
        </authorList>
    </citation>
    <scope>NUCLEOTIDE SEQUENCE [LARGE SCALE GENOMIC DNA]</scope>
    <source>
        <strain evidence="11 12">JGI-25</strain>
    </source>
</reference>
<dbReference type="GO" id="GO:0051607">
    <property type="term" value="P:defense response to virus"/>
    <property type="evidence" value="ECO:0007669"/>
    <property type="project" value="UniProtKB-KW"/>
</dbReference>
<proteinExistence type="inferred from homology"/>
<dbReference type="InterPro" id="IPR022765">
    <property type="entry name" value="Dna2/Cas4_DUF83"/>
</dbReference>
<comment type="cofactor">
    <cofactor evidence="9">
        <name>Mg(2+)</name>
        <dbReference type="ChEBI" id="CHEBI:18420"/>
    </cofactor>
    <cofactor evidence="9">
        <name>Mn(2+)</name>
        <dbReference type="ChEBI" id="CHEBI:29035"/>
    </cofactor>
    <text evidence="9">Mg(2+) or Mn(2+) required for ssDNA cleavage activity.</text>
</comment>
<dbReference type="EMBL" id="CZVV01000015">
    <property type="protein sequence ID" value="CUS98275.1"/>
    <property type="molecule type" value="Genomic_DNA"/>
</dbReference>
<dbReference type="EC" id="3.1.12.1" evidence="9"/>
<comment type="similarity">
    <text evidence="9">Belongs to the CRISPR-associated exonuclease Cas4 family.</text>
</comment>
<keyword evidence="6 9" id="KW-0411">Iron-sulfur</keyword>
<evidence type="ECO:0000256" key="6">
    <source>
        <dbReference type="ARBA" id="ARBA00023014"/>
    </source>
</evidence>
<evidence type="ECO:0000313" key="11">
    <source>
        <dbReference type="EMBL" id="CUS98275.1"/>
    </source>
</evidence>
<keyword evidence="3 9" id="KW-0378">Hydrolase</keyword>
<comment type="cofactor">
    <cofactor evidence="9">
        <name>iron-sulfur cluster</name>
        <dbReference type="ChEBI" id="CHEBI:30408"/>
    </cofactor>
</comment>
<evidence type="ECO:0000256" key="2">
    <source>
        <dbReference type="ARBA" id="ARBA00022723"/>
    </source>
</evidence>
<evidence type="ECO:0000259" key="10">
    <source>
        <dbReference type="Pfam" id="PF01930"/>
    </source>
</evidence>
<dbReference type="GO" id="GO:0051536">
    <property type="term" value="F:iron-sulfur cluster binding"/>
    <property type="evidence" value="ECO:0007669"/>
    <property type="project" value="UniProtKB-KW"/>
</dbReference>
<evidence type="ECO:0000256" key="4">
    <source>
        <dbReference type="ARBA" id="ARBA00022839"/>
    </source>
</evidence>
<evidence type="ECO:0000313" key="12">
    <source>
        <dbReference type="Proteomes" id="UP000243105"/>
    </source>
</evidence>
<organism evidence="11 12">
    <name type="scientific">Kryptobacter tengchongensis</name>
    <dbReference type="NCBI Taxonomy" id="1643429"/>
    <lineage>
        <taxon>Bacteria</taxon>
        <taxon>Pseudomonadati</taxon>
        <taxon>Candidatus Kryptoniota</taxon>
        <taxon>Candidatus Kryptobacter</taxon>
    </lineage>
</organism>
<dbReference type="GO" id="GO:0046872">
    <property type="term" value="F:metal ion binding"/>
    <property type="evidence" value="ECO:0007669"/>
    <property type="project" value="UniProtKB-KW"/>
</dbReference>
<evidence type="ECO:0000256" key="8">
    <source>
        <dbReference type="ARBA" id="ARBA00023211"/>
    </source>
</evidence>
<name>A0A916LIU2_KRYT1</name>
<dbReference type="NCBIfam" id="TIGR00372">
    <property type="entry name" value="cas4"/>
    <property type="match status" value="1"/>
</dbReference>
<dbReference type="PANTHER" id="PTHR37168:SF1">
    <property type="entry name" value="CRISPR-ASSOCIATED EXONUCLEASE CAS4"/>
    <property type="match status" value="1"/>
</dbReference>
<feature type="domain" description="DUF83" evidence="10">
    <location>
        <begin position="10"/>
        <end position="168"/>
    </location>
</feature>
<keyword evidence="8 9" id="KW-0464">Manganese</keyword>
<dbReference type="InterPro" id="IPR013343">
    <property type="entry name" value="CRISPR-assoc_prot_Cas4"/>
</dbReference>
<gene>
    <name evidence="11" type="ORF">JGI25_00398</name>
</gene>
<evidence type="ECO:0000256" key="1">
    <source>
        <dbReference type="ARBA" id="ARBA00022722"/>
    </source>
</evidence>
<sequence>MELARKLKYTGTMVNYYFVCKRKLWLFSHNISFEQDSDVVTLGKLLSEFSYRREDKEIDIDQTIVIDWIDFRNKVIHEVKKSDAIEEAHIWQVKYYLYYLEKKGVSGFKGEINYPKLHKIQQVALSDEDRKTLDNVLEEIKNIVSLENPPTKFKKPICKSCSYFQFCWV</sequence>
<accession>A0A916LIU2</accession>
<keyword evidence="1 9" id="KW-0540">Nuclease</keyword>
<dbReference type="RefSeq" id="WP_072263617.1">
    <property type="nucleotide sequence ID" value="NZ_CZVV01000015.1"/>
</dbReference>
<keyword evidence="4 9" id="KW-0269">Exonuclease</keyword>